<reference evidence="2 3" key="1">
    <citation type="submission" date="2012-05" db="EMBL/GenBank/DDBJ databases">
        <authorList>
            <person name="Harkins D.M."/>
            <person name="Madupu R."/>
            <person name="Durkin A.S."/>
            <person name="Torralba M."/>
            <person name="Methe B."/>
            <person name="Sutton G.G."/>
            <person name="Nelson K.E."/>
        </authorList>
    </citation>
    <scope>NUCLEOTIDE SEQUENCE [LARGE SCALE GENOMIC DNA]</scope>
    <source>
        <strain evidence="2 3">F0489</strain>
    </source>
</reference>
<feature type="compositionally biased region" description="Basic and acidic residues" evidence="1">
    <location>
        <begin position="28"/>
        <end position="37"/>
    </location>
</feature>
<accession>J0NRW2</accession>
<name>J0NRW2_9ACTO</name>
<dbReference type="PATRIC" id="fig|1125718.3.peg.161"/>
<organism evidence="2 3">
    <name type="scientific">Actinomyces massiliensis F0489</name>
    <dbReference type="NCBI Taxonomy" id="1125718"/>
    <lineage>
        <taxon>Bacteria</taxon>
        <taxon>Bacillati</taxon>
        <taxon>Actinomycetota</taxon>
        <taxon>Actinomycetes</taxon>
        <taxon>Actinomycetales</taxon>
        <taxon>Actinomycetaceae</taxon>
        <taxon>Actinomyces</taxon>
    </lineage>
</organism>
<keyword evidence="3" id="KW-1185">Reference proteome</keyword>
<evidence type="ECO:0000313" key="3">
    <source>
        <dbReference type="Proteomes" id="UP000002941"/>
    </source>
</evidence>
<protein>
    <submittedName>
        <fullName evidence="2">Uncharacterized protein</fullName>
    </submittedName>
</protein>
<feature type="region of interest" description="Disordered" evidence="1">
    <location>
        <begin position="1"/>
        <end position="37"/>
    </location>
</feature>
<dbReference type="Proteomes" id="UP000002941">
    <property type="component" value="Unassembled WGS sequence"/>
</dbReference>
<dbReference type="AlphaFoldDB" id="J0NRW2"/>
<evidence type="ECO:0000256" key="1">
    <source>
        <dbReference type="SAM" id="MobiDB-lite"/>
    </source>
</evidence>
<dbReference type="EMBL" id="AKFT01000009">
    <property type="protein sequence ID" value="EJF47572.1"/>
    <property type="molecule type" value="Genomic_DNA"/>
</dbReference>
<evidence type="ECO:0000313" key="2">
    <source>
        <dbReference type="EMBL" id="EJF47572.1"/>
    </source>
</evidence>
<sequence length="37" mass="3760">MALSSQAARAGGGRSGDGAGPSLRKTQKTQEEKTQKA</sequence>
<gene>
    <name evidence="2" type="ORF">HMPREF1318_0756</name>
</gene>
<proteinExistence type="predicted"/>
<feature type="compositionally biased region" description="Gly residues" evidence="1">
    <location>
        <begin position="10"/>
        <end position="19"/>
    </location>
</feature>
<comment type="caution">
    <text evidence="2">The sequence shown here is derived from an EMBL/GenBank/DDBJ whole genome shotgun (WGS) entry which is preliminary data.</text>
</comment>